<keyword evidence="2" id="KW-1185">Reference proteome</keyword>
<organism evidence="1 2">
    <name type="scientific">Novipirellula aureliae</name>
    <dbReference type="NCBI Taxonomy" id="2527966"/>
    <lineage>
        <taxon>Bacteria</taxon>
        <taxon>Pseudomonadati</taxon>
        <taxon>Planctomycetota</taxon>
        <taxon>Planctomycetia</taxon>
        <taxon>Pirellulales</taxon>
        <taxon>Pirellulaceae</taxon>
        <taxon>Novipirellula</taxon>
    </lineage>
</organism>
<proteinExistence type="predicted"/>
<gene>
    <name evidence="1" type="ORF">Q31b_34090</name>
</gene>
<dbReference type="EMBL" id="SJPY01000005">
    <property type="protein sequence ID" value="TWU40065.1"/>
    <property type="molecule type" value="Genomic_DNA"/>
</dbReference>
<reference evidence="1 2" key="1">
    <citation type="submission" date="2019-02" db="EMBL/GenBank/DDBJ databases">
        <title>Deep-cultivation of Planctomycetes and their phenomic and genomic characterization uncovers novel biology.</title>
        <authorList>
            <person name="Wiegand S."/>
            <person name="Jogler M."/>
            <person name="Boedeker C."/>
            <person name="Pinto D."/>
            <person name="Vollmers J."/>
            <person name="Rivas-Marin E."/>
            <person name="Kohn T."/>
            <person name="Peeters S.H."/>
            <person name="Heuer A."/>
            <person name="Rast P."/>
            <person name="Oberbeckmann S."/>
            <person name="Bunk B."/>
            <person name="Jeske O."/>
            <person name="Meyerdierks A."/>
            <person name="Storesund J.E."/>
            <person name="Kallscheuer N."/>
            <person name="Luecker S."/>
            <person name="Lage O.M."/>
            <person name="Pohl T."/>
            <person name="Merkel B.J."/>
            <person name="Hornburger P."/>
            <person name="Mueller R.-W."/>
            <person name="Bruemmer F."/>
            <person name="Labrenz M."/>
            <person name="Spormann A.M."/>
            <person name="Op Den Camp H."/>
            <person name="Overmann J."/>
            <person name="Amann R."/>
            <person name="Jetten M.S.M."/>
            <person name="Mascher T."/>
            <person name="Medema M.H."/>
            <person name="Devos D.P."/>
            <person name="Kaster A.-K."/>
            <person name="Ovreas L."/>
            <person name="Rohde M."/>
            <person name="Galperin M.Y."/>
            <person name="Jogler C."/>
        </authorList>
    </citation>
    <scope>NUCLEOTIDE SEQUENCE [LARGE SCALE GENOMIC DNA]</scope>
    <source>
        <strain evidence="1 2">Q31b</strain>
    </source>
</reference>
<dbReference type="AlphaFoldDB" id="A0A5C6DUS2"/>
<comment type="caution">
    <text evidence="1">The sequence shown here is derived from an EMBL/GenBank/DDBJ whole genome shotgun (WGS) entry which is preliminary data.</text>
</comment>
<dbReference type="Proteomes" id="UP000315471">
    <property type="component" value="Unassembled WGS sequence"/>
</dbReference>
<protein>
    <submittedName>
        <fullName evidence="1">Uncharacterized protein</fullName>
    </submittedName>
</protein>
<accession>A0A5C6DUS2</accession>
<evidence type="ECO:0000313" key="2">
    <source>
        <dbReference type="Proteomes" id="UP000315471"/>
    </source>
</evidence>
<evidence type="ECO:0000313" key="1">
    <source>
        <dbReference type="EMBL" id="TWU40065.1"/>
    </source>
</evidence>
<name>A0A5C6DUS2_9BACT</name>
<sequence length="62" mass="7313">MATRGEHRFFEEEANRIRDIRRVSLRYAGYSICYKLGGRKKDGSRDEKWYALIAIDHVSSPH</sequence>